<dbReference type="EMBL" id="JAMFTS010000003">
    <property type="protein sequence ID" value="KAJ4775737.1"/>
    <property type="molecule type" value="Genomic_DNA"/>
</dbReference>
<organism evidence="3 4">
    <name type="scientific">Rhynchospora pubera</name>
    <dbReference type="NCBI Taxonomy" id="906938"/>
    <lineage>
        <taxon>Eukaryota</taxon>
        <taxon>Viridiplantae</taxon>
        <taxon>Streptophyta</taxon>
        <taxon>Embryophyta</taxon>
        <taxon>Tracheophyta</taxon>
        <taxon>Spermatophyta</taxon>
        <taxon>Magnoliopsida</taxon>
        <taxon>Liliopsida</taxon>
        <taxon>Poales</taxon>
        <taxon>Cyperaceae</taxon>
        <taxon>Cyperoideae</taxon>
        <taxon>Rhynchosporeae</taxon>
        <taxon>Rhynchospora</taxon>
    </lineage>
</organism>
<feature type="compositionally biased region" description="Low complexity" evidence="1">
    <location>
        <begin position="235"/>
        <end position="247"/>
    </location>
</feature>
<gene>
    <name evidence="3" type="ORF">LUZ62_059994</name>
</gene>
<feature type="compositionally biased region" description="Basic and acidic residues" evidence="1">
    <location>
        <begin position="250"/>
        <end position="266"/>
    </location>
</feature>
<feature type="region of interest" description="Disordered" evidence="1">
    <location>
        <begin position="229"/>
        <end position="276"/>
    </location>
</feature>
<evidence type="ECO:0000313" key="3">
    <source>
        <dbReference type="EMBL" id="KAJ4775737.1"/>
    </source>
</evidence>
<dbReference type="AlphaFoldDB" id="A0AAV8EAA1"/>
<evidence type="ECO:0000256" key="2">
    <source>
        <dbReference type="SAM" id="Phobius"/>
    </source>
</evidence>
<keyword evidence="2" id="KW-0472">Membrane</keyword>
<keyword evidence="4" id="KW-1185">Reference proteome</keyword>
<sequence length="393" mass="43987">MAEVVDLDEWELLSPNSISSCKDEFEEDDFAYFDFLSKDLEPRGEVLGTQVGDCSGKDLLNSSLDFDSDQRGLGVVTDPDLDKYCSDLARGFDEKDASFVEENPIMEFDSGVNCVDQDSVEELGFGEMEILNEFYCNQIDSAIVNCLKGEQHLERGSEQSYSENLNDSVFPFQGIDNSDSVFACEPNNSEVLDWRSPKAIFTDVRKEKGGFFGMEMSFQIENSDGDCSEKSIGINSGANSSTDSSSNLAKDPEKHNISFDENKPKSTESQAGTRDGGKGEKVVLAWWKIPIEVIRYCIFGVRPVWSISMAMGFLGFVMFSRSYYLHRMKQKDSKTRSPVKVHFDEKKRAAIQTRAARLNKKVSLVRPDPILRTPLTAFGVSPFPAMSSFQWAP</sequence>
<accession>A0AAV8EAA1</accession>
<feature type="transmembrane region" description="Helical" evidence="2">
    <location>
        <begin position="304"/>
        <end position="324"/>
    </location>
</feature>
<comment type="caution">
    <text evidence="3">The sequence shown here is derived from an EMBL/GenBank/DDBJ whole genome shotgun (WGS) entry which is preliminary data.</text>
</comment>
<proteinExistence type="predicted"/>
<evidence type="ECO:0000256" key="1">
    <source>
        <dbReference type="SAM" id="MobiDB-lite"/>
    </source>
</evidence>
<reference evidence="3" key="1">
    <citation type="submission" date="2022-08" db="EMBL/GenBank/DDBJ databases">
        <authorList>
            <person name="Marques A."/>
        </authorList>
    </citation>
    <scope>NUCLEOTIDE SEQUENCE</scope>
    <source>
        <strain evidence="3">RhyPub2mFocal</strain>
        <tissue evidence="3">Leaves</tissue>
    </source>
</reference>
<evidence type="ECO:0000313" key="4">
    <source>
        <dbReference type="Proteomes" id="UP001140206"/>
    </source>
</evidence>
<name>A0AAV8EAA1_9POAL</name>
<dbReference type="InterPro" id="IPR045883">
    <property type="entry name" value="At4g13530-like"/>
</dbReference>
<dbReference type="Proteomes" id="UP001140206">
    <property type="component" value="Chromosome 3"/>
</dbReference>
<keyword evidence="2" id="KW-1133">Transmembrane helix</keyword>
<keyword evidence="2 3" id="KW-0812">Transmembrane</keyword>
<dbReference type="PANTHER" id="PTHR33646">
    <property type="entry name" value="GB|AAF00631.1"/>
    <property type="match status" value="1"/>
</dbReference>
<dbReference type="PANTHER" id="PTHR33646:SF6">
    <property type="entry name" value="TRANSMEMBRANE PROTEIN"/>
    <property type="match status" value="1"/>
</dbReference>
<protein>
    <submittedName>
        <fullName evidence="3">Transmembrane protein</fullName>
    </submittedName>
</protein>